<feature type="signal peptide" evidence="4">
    <location>
        <begin position="1"/>
        <end position="17"/>
    </location>
</feature>
<reference evidence="6" key="1">
    <citation type="submission" date="2014-01" db="EMBL/GenBank/DDBJ databases">
        <title>The Genome Sequence of Anopheles farauti FAR1 (V2).</title>
        <authorList>
            <consortium name="The Broad Institute Genomics Platform"/>
            <person name="Neafsey D.E."/>
            <person name="Besansky N."/>
            <person name="Howell P."/>
            <person name="Walton C."/>
            <person name="Young S.K."/>
            <person name="Zeng Q."/>
            <person name="Gargeya S."/>
            <person name="Fitzgerald M."/>
            <person name="Haas B."/>
            <person name="Abouelleil A."/>
            <person name="Allen A.W."/>
            <person name="Alvarado L."/>
            <person name="Arachchi H.M."/>
            <person name="Berlin A.M."/>
            <person name="Chapman S.B."/>
            <person name="Gainer-Dewar J."/>
            <person name="Goldberg J."/>
            <person name="Griggs A."/>
            <person name="Gujja S."/>
            <person name="Hansen M."/>
            <person name="Howarth C."/>
            <person name="Imamovic A."/>
            <person name="Ireland A."/>
            <person name="Larimer J."/>
            <person name="McCowan C."/>
            <person name="Murphy C."/>
            <person name="Pearson M."/>
            <person name="Poon T.W."/>
            <person name="Priest M."/>
            <person name="Roberts A."/>
            <person name="Saif S."/>
            <person name="Shea T."/>
            <person name="Sisk P."/>
            <person name="Sykes S."/>
            <person name="Wortman J."/>
            <person name="Nusbaum C."/>
            <person name="Birren B."/>
        </authorList>
    </citation>
    <scope>NUCLEOTIDE SEQUENCE [LARGE SCALE GENOMIC DNA]</scope>
    <source>
        <strain evidence="6">FAR1</strain>
    </source>
</reference>
<accession>A0A182QIZ6</accession>
<keyword evidence="4" id="KW-0732">Signal</keyword>
<dbReference type="GO" id="GO:0042302">
    <property type="term" value="F:structural constituent of cuticle"/>
    <property type="evidence" value="ECO:0007669"/>
    <property type="project" value="UniProtKB-UniRule"/>
</dbReference>
<dbReference type="AlphaFoldDB" id="A0A182QIZ6"/>
<dbReference type="PRINTS" id="PR00947">
    <property type="entry name" value="CUTICLE"/>
</dbReference>
<evidence type="ECO:0000256" key="1">
    <source>
        <dbReference type="ARBA" id="ARBA00022460"/>
    </source>
</evidence>
<evidence type="ECO:0000256" key="4">
    <source>
        <dbReference type="SAM" id="SignalP"/>
    </source>
</evidence>
<dbReference type="EMBL" id="AXCN02000346">
    <property type="status" value="NOT_ANNOTATED_CDS"/>
    <property type="molecule type" value="Genomic_DNA"/>
</dbReference>
<evidence type="ECO:0008006" key="7">
    <source>
        <dbReference type="Google" id="ProtNLM"/>
    </source>
</evidence>
<dbReference type="EnsemblMetazoa" id="AFAF011161-RA">
    <property type="protein sequence ID" value="AFAF011161-PA"/>
    <property type="gene ID" value="AFAF011161"/>
</dbReference>
<keyword evidence="6" id="KW-1185">Reference proteome</keyword>
<evidence type="ECO:0000256" key="3">
    <source>
        <dbReference type="SAM" id="MobiDB-lite"/>
    </source>
</evidence>
<feature type="chain" id="PRO_5008132922" description="Cuticular protein RR family" evidence="4">
    <location>
        <begin position="18"/>
        <end position="270"/>
    </location>
</feature>
<feature type="compositionally biased region" description="Low complexity" evidence="3">
    <location>
        <begin position="111"/>
        <end position="124"/>
    </location>
</feature>
<organism evidence="5 6">
    <name type="scientific">Anopheles farauti</name>
    <dbReference type="NCBI Taxonomy" id="69004"/>
    <lineage>
        <taxon>Eukaryota</taxon>
        <taxon>Metazoa</taxon>
        <taxon>Ecdysozoa</taxon>
        <taxon>Arthropoda</taxon>
        <taxon>Hexapoda</taxon>
        <taxon>Insecta</taxon>
        <taxon>Pterygota</taxon>
        <taxon>Neoptera</taxon>
        <taxon>Endopterygota</taxon>
        <taxon>Diptera</taxon>
        <taxon>Nematocera</taxon>
        <taxon>Culicoidea</taxon>
        <taxon>Culicidae</taxon>
        <taxon>Anophelinae</taxon>
        <taxon>Anopheles</taxon>
    </lineage>
</organism>
<dbReference type="VEuPathDB" id="VectorBase:AFAF011161"/>
<evidence type="ECO:0000313" key="6">
    <source>
        <dbReference type="Proteomes" id="UP000075886"/>
    </source>
</evidence>
<keyword evidence="1 2" id="KW-0193">Cuticle</keyword>
<dbReference type="InterPro" id="IPR000618">
    <property type="entry name" value="Insect_cuticle"/>
</dbReference>
<dbReference type="PANTHER" id="PTHR12236:SF18">
    <property type="entry name" value="CUTICULAR PROTEIN 66D"/>
    <property type="match status" value="1"/>
</dbReference>
<evidence type="ECO:0000256" key="2">
    <source>
        <dbReference type="PROSITE-ProRule" id="PRU00497"/>
    </source>
</evidence>
<evidence type="ECO:0000313" key="5">
    <source>
        <dbReference type="EnsemblMetazoa" id="AFAF011161-PA"/>
    </source>
</evidence>
<dbReference type="InterPro" id="IPR051217">
    <property type="entry name" value="Insect_Cuticle_Struc_Prot"/>
</dbReference>
<dbReference type="Pfam" id="PF00379">
    <property type="entry name" value="Chitin_bind_4"/>
    <property type="match status" value="1"/>
</dbReference>
<protein>
    <recommendedName>
        <fullName evidence="7">Cuticular protein RR family</fullName>
    </recommendedName>
</protein>
<feature type="compositionally biased region" description="Low complexity" evidence="3">
    <location>
        <begin position="243"/>
        <end position="270"/>
    </location>
</feature>
<dbReference type="GO" id="GO:0031012">
    <property type="term" value="C:extracellular matrix"/>
    <property type="evidence" value="ECO:0007669"/>
    <property type="project" value="TreeGrafter"/>
</dbReference>
<dbReference type="STRING" id="69004.A0A182QIZ6"/>
<proteinExistence type="predicted"/>
<sequence>MRAFVVASILCVGFVSAYPQQAVDPAYLRQYYQQIAQAAGAQNAAQGRADATPIYEQGAQEQQHIPQYLPQGQQLRLKDNVHDQIQRTQYQQPQARQYQPQYQPQQIQYVQEQQYQQPQQPQPQLKVSKPRPQQYLQGGQKQPLEDDQEDYDPNPSYQFGFDVKDDEFTNYQNRKEQRDGNVIKGSYSVVDSDGFIRTVTYTADPKEGFKAEVSRQPTDIVVKIPTPAPQHSERFASQPQPAGPYRAQQQSQQQGPQQRPQRPQEYSQYQ</sequence>
<dbReference type="InterPro" id="IPR031311">
    <property type="entry name" value="CHIT_BIND_RR_consensus"/>
</dbReference>
<dbReference type="Proteomes" id="UP000075886">
    <property type="component" value="Unassembled WGS sequence"/>
</dbReference>
<dbReference type="PROSITE" id="PS00233">
    <property type="entry name" value="CHIT_BIND_RR_1"/>
    <property type="match status" value="1"/>
</dbReference>
<dbReference type="PROSITE" id="PS51155">
    <property type="entry name" value="CHIT_BIND_RR_2"/>
    <property type="match status" value="1"/>
</dbReference>
<reference evidence="5" key="2">
    <citation type="submission" date="2020-05" db="UniProtKB">
        <authorList>
            <consortium name="EnsemblMetazoa"/>
        </authorList>
    </citation>
    <scope>IDENTIFICATION</scope>
    <source>
        <strain evidence="5">FAR1</strain>
    </source>
</reference>
<dbReference type="PANTHER" id="PTHR12236">
    <property type="entry name" value="STRUCTURAL CONTITUENT OF CUTICLE"/>
    <property type="match status" value="1"/>
</dbReference>
<feature type="region of interest" description="Disordered" evidence="3">
    <location>
        <begin position="111"/>
        <end position="158"/>
    </location>
</feature>
<name>A0A182QIZ6_9DIPT</name>
<dbReference type="GO" id="GO:0005615">
    <property type="term" value="C:extracellular space"/>
    <property type="evidence" value="ECO:0007669"/>
    <property type="project" value="TreeGrafter"/>
</dbReference>
<feature type="region of interest" description="Disordered" evidence="3">
    <location>
        <begin position="210"/>
        <end position="270"/>
    </location>
</feature>